<keyword evidence="4" id="KW-1185">Reference proteome</keyword>
<dbReference type="InterPro" id="IPR036388">
    <property type="entry name" value="WH-like_DNA-bd_sf"/>
</dbReference>
<dbReference type="STRING" id="1300342.I596_2033"/>
<dbReference type="NCBIfam" id="NF033788">
    <property type="entry name" value="HTH_metalloreg"/>
    <property type="match status" value="1"/>
</dbReference>
<dbReference type="Gene3D" id="1.10.10.10">
    <property type="entry name" value="Winged helix-like DNA-binding domain superfamily/Winged helix DNA-binding domain"/>
    <property type="match status" value="1"/>
</dbReference>
<dbReference type="InterPro" id="IPR036390">
    <property type="entry name" value="WH_DNA-bd_sf"/>
</dbReference>
<proteinExistence type="predicted"/>
<feature type="region of interest" description="Disordered" evidence="1">
    <location>
        <begin position="111"/>
        <end position="137"/>
    </location>
</feature>
<evidence type="ECO:0000259" key="2">
    <source>
        <dbReference type="PROSITE" id="PS50987"/>
    </source>
</evidence>
<dbReference type="PRINTS" id="PR00778">
    <property type="entry name" value="HTHARSR"/>
</dbReference>
<feature type="compositionally biased region" description="Basic and acidic residues" evidence="1">
    <location>
        <begin position="111"/>
        <end position="124"/>
    </location>
</feature>
<sequence length="137" mass="15369">MLEQSATIDRLFHALADGTRRELIERLSQGPAAVSELARPLPMSLAAVAQHLQVLEDCGVVTTRKVGRVRTCQLDPRGLLQAERWIASRRALWEGRLDRLGALLEAQALRKHEPIPDHAGDAKPHRARGPRRKPDRR</sequence>
<reference evidence="3 4" key="1">
    <citation type="submission" date="2016-04" db="EMBL/GenBank/DDBJ databases">
        <title>Complete genome sequence of Dokdonella koreensis DS-123T.</title>
        <authorList>
            <person name="Kim J.F."/>
            <person name="Lee H."/>
            <person name="Kwak M.-J."/>
        </authorList>
    </citation>
    <scope>NUCLEOTIDE SEQUENCE [LARGE SCALE GENOMIC DNA]</scope>
    <source>
        <strain evidence="3 4">DS-123</strain>
    </source>
</reference>
<dbReference type="PANTHER" id="PTHR38600">
    <property type="entry name" value="TRANSCRIPTIONAL REGULATORY PROTEIN"/>
    <property type="match status" value="1"/>
</dbReference>
<dbReference type="AlphaFoldDB" id="A0A160DW33"/>
<dbReference type="EMBL" id="CP015249">
    <property type="protein sequence ID" value="ANB18053.1"/>
    <property type="molecule type" value="Genomic_DNA"/>
</dbReference>
<feature type="domain" description="HTH arsR-type" evidence="2">
    <location>
        <begin position="1"/>
        <end position="94"/>
    </location>
</feature>
<dbReference type="SMART" id="SM00418">
    <property type="entry name" value="HTH_ARSR"/>
    <property type="match status" value="1"/>
</dbReference>
<dbReference type="GO" id="GO:0003700">
    <property type="term" value="F:DNA-binding transcription factor activity"/>
    <property type="evidence" value="ECO:0007669"/>
    <property type="project" value="InterPro"/>
</dbReference>
<dbReference type="PATRIC" id="fig|1300342.3.peg.1986"/>
<dbReference type="PROSITE" id="PS50987">
    <property type="entry name" value="HTH_ARSR_2"/>
    <property type="match status" value="1"/>
</dbReference>
<evidence type="ECO:0000313" key="4">
    <source>
        <dbReference type="Proteomes" id="UP000076830"/>
    </source>
</evidence>
<dbReference type="Pfam" id="PF12840">
    <property type="entry name" value="HTH_20"/>
    <property type="match status" value="1"/>
</dbReference>
<accession>A0A160DW33</accession>
<gene>
    <name evidence="3" type="ORF">I596_2033</name>
</gene>
<dbReference type="PANTHER" id="PTHR38600:SF2">
    <property type="entry name" value="SLL0088 PROTEIN"/>
    <property type="match status" value="1"/>
</dbReference>
<dbReference type="KEGG" id="dko:I596_2033"/>
<protein>
    <submittedName>
        <fullName evidence="3">Transcriptional regulator, ArsR family</fullName>
    </submittedName>
</protein>
<feature type="compositionally biased region" description="Basic residues" evidence="1">
    <location>
        <begin position="125"/>
        <end position="137"/>
    </location>
</feature>
<name>A0A160DW33_9GAMM</name>
<dbReference type="RefSeq" id="WP_067646922.1">
    <property type="nucleotide sequence ID" value="NZ_CP015249.1"/>
</dbReference>
<evidence type="ECO:0000256" key="1">
    <source>
        <dbReference type="SAM" id="MobiDB-lite"/>
    </source>
</evidence>
<dbReference type="InterPro" id="IPR001845">
    <property type="entry name" value="HTH_ArsR_DNA-bd_dom"/>
</dbReference>
<organism evidence="3 4">
    <name type="scientific">Dokdonella koreensis DS-123</name>
    <dbReference type="NCBI Taxonomy" id="1300342"/>
    <lineage>
        <taxon>Bacteria</taxon>
        <taxon>Pseudomonadati</taxon>
        <taxon>Pseudomonadota</taxon>
        <taxon>Gammaproteobacteria</taxon>
        <taxon>Lysobacterales</taxon>
        <taxon>Rhodanobacteraceae</taxon>
        <taxon>Dokdonella</taxon>
    </lineage>
</organism>
<dbReference type="Proteomes" id="UP000076830">
    <property type="component" value="Chromosome"/>
</dbReference>
<dbReference type="SUPFAM" id="SSF46785">
    <property type="entry name" value="Winged helix' DNA-binding domain"/>
    <property type="match status" value="1"/>
</dbReference>
<dbReference type="CDD" id="cd00090">
    <property type="entry name" value="HTH_ARSR"/>
    <property type="match status" value="1"/>
</dbReference>
<evidence type="ECO:0000313" key="3">
    <source>
        <dbReference type="EMBL" id="ANB18053.1"/>
    </source>
</evidence>
<dbReference type="InterPro" id="IPR011991">
    <property type="entry name" value="ArsR-like_HTH"/>
</dbReference>